<dbReference type="InterPro" id="IPR015266">
    <property type="entry name" value="DUF1947"/>
</dbReference>
<dbReference type="InterPro" id="IPR036974">
    <property type="entry name" value="PUA_sf"/>
</dbReference>
<dbReference type="InterPro" id="IPR016437">
    <property type="entry name" value="MCT-1/Tma20"/>
</dbReference>
<dbReference type="PaxDb" id="768679-TTX_1471"/>
<dbReference type="AlphaFoldDB" id="G4RKK6"/>
<dbReference type="Pfam" id="PF09183">
    <property type="entry name" value="DUF1947"/>
    <property type="match status" value="1"/>
</dbReference>
<reference evidence="2 3" key="1">
    <citation type="journal article" date="2011" name="PLoS ONE">
        <title>The complete genome sequence of Thermoproteus tenax: a physiologically versatile member of the Crenarchaeota.</title>
        <authorList>
            <person name="Siebers B."/>
            <person name="Zaparty M."/>
            <person name="Raddatz G."/>
            <person name="Tjaden B."/>
            <person name="Albers S.V."/>
            <person name="Bell S.D."/>
            <person name="Blombach F."/>
            <person name="Kletzin A."/>
            <person name="Kyrpides N."/>
            <person name="Lanz C."/>
            <person name="Plagens A."/>
            <person name="Rampp M."/>
            <person name="Rosinus A."/>
            <person name="von Jan M."/>
            <person name="Makarova K.S."/>
            <person name="Klenk H.P."/>
            <person name="Schuster S.C."/>
            <person name="Hensel R."/>
        </authorList>
    </citation>
    <scope>NUCLEOTIDE SEQUENCE [LARGE SCALE GENOMIC DNA]</scope>
    <source>
        <strain evidence="3">ATCC 35583 / DSM 2078 / JCM 9277 / NBRC 100435 / Kra 1</strain>
    </source>
</reference>
<organism evidence="2 3">
    <name type="scientific">Thermoproteus tenax (strain ATCC 35583 / DSM 2078 / JCM 9277 / NBRC 100435 / Kra 1)</name>
    <dbReference type="NCBI Taxonomy" id="768679"/>
    <lineage>
        <taxon>Archaea</taxon>
        <taxon>Thermoproteota</taxon>
        <taxon>Thermoprotei</taxon>
        <taxon>Thermoproteales</taxon>
        <taxon>Thermoproteaceae</taxon>
        <taxon>Thermoproteus</taxon>
    </lineage>
</organism>
<dbReference type="InterPro" id="IPR015947">
    <property type="entry name" value="PUA-like_sf"/>
</dbReference>
<dbReference type="PANTHER" id="PTHR22798">
    <property type="entry name" value="MCT-1 PROTEIN"/>
    <property type="match status" value="1"/>
</dbReference>
<dbReference type="OrthoDB" id="27972at2157"/>
<dbReference type="InterPro" id="IPR002478">
    <property type="entry name" value="PUA"/>
</dbReference>
<dbReference type="Gene3D" id="2.30.130.10">
    <property type="entry name" value="PUA domain"/>
    <property type="match status" value="1"/>
</dbReference>
<dbReference type="RefSeq" id="WP_014127355.1">
    <property type="nucleotide sequence ID" value="NC_016070.1"/>
</dbReference>
<dbReference type="PIRSF" id="PIRSF005067">
    <property type="entry name" value="Tma_RNA-bind_prd"/>
    <property type="match status" value="1"/>
</dbReference>
<dbReference type="HOGENOM" id="CLU_090468_1_1_2"/>
<dbReference type="SUPFAM" id="SSF88697">
    <property type="entry name" value="PUA domain-like"/>
    <property type="match status" value="1"/>
</dbReference>
<dbReference type="GeneID" id="11262353"/>
<protein>
    <submittedName>
        <fullName evidence="2">Predicted RNA binding protein, PUA domain</fullName>
    </submittedName>
</protein>
<dbReference type="NCBIfam" id="TIGR00451">
    <property type="entry name" value="unchar_dom_2"/>
    <property type="match status" value="1"/>
</dbReference>
<feature type="domain" description="PUA" evidence="1">
    <location>
        <begin position="84"/>
        <end position="158"/>
    </location>
</feature>
<evidence type="ECO:0000259" key="1">
    <source>
        <dbReference type="SMART" id="SM00359"/>
    </source>
</evidence>
<dbReference type="Gene3D" id="3.10.450.120">
    <property type="entry name" value="Pre-PUA domain, domain 1"/>
    <property type="match status" value="1"/>
</dbReference>
<dbReference type="PANTHER" id="PTHR22798:SF0">
    <property type="entry name" value="MALIGNANT T-CELL-AMPLIFIED SEQUENCE 1"/>
    <property type="match status" value="1"/>
</dbReference>
<name>G4RKK6_THETK</name>
<keyword evidence="3" id="KW-1185">Reference proteome</keyword>
<dbReference type="Pfam" id="PF01472">
    <property type="entry name" value="PUA"/>
    <property type="match status" value="1"/>
</dbReference>
<dbReference type="PROSITE" id="PS50890">
    <property type="entry name" value="PUA"/>
    <property type="match status" value="1"/>
</dbReference>
<dbReference type="InterPro" id="IPR004521">
    <property type="entry name" value="Uncharacterised_CHP00451"/>
</dbReference>
<dbReference type="KEGG" id="ttn:TTX_1471"/>
<dbReference type="SMART" id="SM00359">
    <property type="entry name" value="PUA"/>
    <property type="match status" value="1"/>
</dbReference>
<dbReference type="STRING" id="768679.TTX_1471"/>
<dbReference type="PATRIC" id="fig|768679.9.peg.1492"/>
<dbReference type="eggNOG" id="arCOG00985">
    <property type="taxonomic scope" value="Archaea"/>
</dbReference>
<sequence>MRRVALSKKEVKELAAALGKVGDILREAELVEVVELEGGRVLYIVDSEPALIKAQVQHFGEVVLPTIYLLNKSKHAQRASAIYPMAIVDTGAVKHILNGADVMRPGIKQILGDFNKGDVAQVADEKRRIIAVGLWLYSRSEVEAMEKGKVIYNVHYLGDRLWKLFQELSKK</sequence>
<dbReference type="InterPro" id="IPR022430">
    <property type="entry name" value="CHP03684"/>
</dbReference>
<gene>
    <name evidence="2" type="ordered locus">TTX_1471</name>
</gene>
<proteinExistence type="predicted"/>
<dbReference type="Proteomes" id="UP000002654">
    <property type="component" value="Chromosome"/>
</dbReference>
<evidence type="ECO:0000313" key="3">
    <source>
        <dbReference type="Proteomes" id="UP000002654"/>
    </source>
</evidence>
<dbReference type="GO" id="GO:0003723">
    <property type="term" value="F:RNA binding"/>
    <property type="evidence" value="ECO:0007669"/>
    <property type="project" value="InterPro"/>
</dbReference>
<dbReference type="GO" id="GO:0001731">
    <property type="term" value="P:formation of translation preinitiation complex"/>
    <property type="evidence" value="ECO:0007669"/>
    <property type="project" value="TreeGrafter"/>
</dbReference>
<accession>G4RKK6</accession>
<dbReference type="NCBIfam" id="TIGR03684">
    <property type="entry name" value="arCOG00985"/>
    <property type="match status" value="1"/>
</dbReference>
<evidence type="ECO:0000313" key="2">
    <source>
        <dbReference type="EMBL" id="CCC82101.1"/>
    </source>
</evidence>
<dbReference type="EMBL" id="FN869859">
    <property type="protein sequence ID" value="CCC82101.1"/>
    <property type="molecule type" value="Genomic_DNA"/>
</dbReference>